<organism evidence="3 4">
    <name type="scientific">Alistipes dispar</name>
    <dbReference type="NCBI Taxonomy" id="2585119"/>
    <lineage>
        <taxon>Bacteria</taxon>
        <taxon>Pseudomonadati</taxon>
        <taxon>Bacteroidota</taxon>
        <taxon>Bacteroidia</taxon>
        <taxon>Bacteroidales</taxon>
        <taxon>Rikenellaceae</taxon>
        <taxon>Alistipes</taxon>
    </lineage>
</organism>
<evidence type="ECO:0000313" key="3">
    <source>
        <dbReference type="EMBL" id="BBL06526.1"/>
    </source>
</evidence>
<sequence>MKKFRIIAPAVVLAALALFIYFRFYFVFGEGVKSGELNYVVYKGVIFKTYEGKLIQSGIRSKTAGTIQSYEFEFSVRDPELARRLMLEGGRSVELHYKEYFGALPWRGFTKFVVDSVVSSSPAPSRQGAAPAPGAGLSEL</sequence>
<dbReference type="AlphaFoldDB" id="A0A4Y1X1Y2"/>
<keyword evidence="4" id="KW-1185">Reference proteome</keyword>
<name>A0A4Y1X1Y2_9BACT</name>
<dbReference type="GeneID" id="98673141"/>
<feature type="transmembrane region" description="Helical" evidence="2">
    <location>
        <begin position="6"/>
        <end position="28"/>
    </location>
</feature>
<accession>A0A4Y1X1Y2</accession>
<keyword evidence="2" id="KW-0812">Transmembrane</keyword>
<evidence type="ECO:0000256" key="2">
    <source>
        <dbReference type="SAM" id="Phobius"/>
    </source>
</evidence>
<dbReference type="RefSeq" id="WP_141428339.1">
    <property type="nucleotide sequence ID" value="NZ_AP019736.1"/>
</dbReference>
<evidence type="ECO:0000256" key="1">
    <source>
        <dbReference type="SAM" id="MobiDB-lite"/>
    </source>
</evidence>
<proteinExistence type="predicted"/>
<protein>
    <submittedName>
        <fullName evidence="3">6-phosphogluconate dehydrogenase</fullName>
    </submittedName>
</protein>
<dbReference type="EMBL" id="AP019736">
    <property type="protein sequence ID" value="BBL06526.1"/>
    <property type="molecule type" value="Genomic_DNA"/>
</dbReference>
<gene>
    <name evidence="3" type="ORF">A5CPEGH6_11640</name>
</gene>
<dbReference type="KEGG" id="ada:A5CPEGH6_11640"/>
<keyword evidence="2" id="KW-1133">Transmembrane helix</keyword>
<keyword evidence="2" id="KW-0472">Membrane</keyword>
<dbReference type="OrthoDB" id="9794557at2"/>
<feature type="region of interest" description="Disordered" evidence="1">
    <location>
        <begin position="121"/>
        <end position="140"/>
    </location>
</feature>
<reference evidence="4" key="1">
    <citation type="submission" date="2019-06" db="EMBL/GenBank/DDBJ databases">
        <title>Alistipes onderdonkii subsp. vulgaris subsp. nov., Alistipes dispar sp. nov. and Alistipes communis sp. nov., isolated from human faeces, and creation of Alistipes onderdonkii subsp. onderdonkii subsp. nov.</title>
        <authorList>
            <person name="Sakamoto M."/>
            <person name="Ikeyama N."/>
            <person name="Ogata Y."/>
            <person name="Suda W."/>
            <person name="Iino T."/>
            <person name="Hattori M."/>
            <person name="Ohkuma M."/>
        </authorList>
    </citation>
    <scope>NUCLEOTIDE SEQUENCE [LARGE SCALE GENOMIC DNA]</scope>
    <source>
        <strain evidence="4">5CPEGH6</strain>
    </source>
</reference>
<evidence type="ECO:0000313" key="4">
    <source>
        <dbReference type="Proteomes" id="UP000319374"/>
    </source>
</evidence>
<dbReference type="Proteomes" id="UP000319374">
    <property type="component" value="Chromosome"/>
</dbReference>